<organism evidence="2 3">
    <name type="scientific">Stylonychia lemnae</name>
    <name type="common">Ciliate</name>
    <dbReference type="NCBI Taxonomy" id="5949"/>
    <lineage>
        <taxon>Eukaryota</taxon>
        <taxon>Sar</taxon>
        <taxon>Alveolata</taxon>
        <taxon>Ciliophora</taxon>
        <taxon>Intramacronucleata</taxon>
        <taxon>Spirotrichea</taxon>
        <taxon>Stichotrichia</taxon>
        <taxon>Sporadotrichida</taxon>
        <taxon>Oxytrichidae</taxon>
        <taxon>Stylonychinae</taxon>
        <taxon>Stylonychia</taxon>
    </lineage>
</organism>
<evidence type="ECO:0000313" key="3">
    <source>
        <dbReference type="Proteomes" id="UP000039865"/>
    </source>
</evidence>
<keyword evidence="1" id="KW-0732">Signal</keyword>
<feature type="signal peptide" evidence="1">
    <location>
        <begin position="1"/>
        <end position="15"/>
    </location>
</feature>
<name>A0A078B8T4_STYLE</name>
<evidence type="ECO:0008006" key="4">
    <source>
        <dbReference type="Google" id="ProtNLM"/>
    </source>
</evidence>
<keyword evidence="3" id="KW-1185">Reference proteome</keyword>
<gene>
    <name evidence="2" type="primary">Contig13703.g14617</name>
    <name evidence="2" type="ORF">STYLEM_20048</name>
</gene>
<dbReference type="InParanoid" id="A0A078B8T4"/>
<feature type="chain" id="PRO_5012000247" description="Secreted protein" evidence="1">
    <location>
        <begin position="16"/>
        <end position="91"/>
    </location>
</feature>
<reference evidence="2 3" key="1">
    <citation type="submission" date="2014-06" db="EMBL/GenBank/DDBJ databases">
        <authorList>
            <person name="Swart Estienne"/>
        </authorList>
    </citation>
    <scope>NUCLEOTIDE SEQUENCE [LARGE SCALE GENOMIC DNA]</scope>
    <source>
        <strain evidence="2 3">130c</strain>
    </source>
</reference>
<proteinExistence type="predicted"/>
<accession>A0A078B8T4</accession>
<sequence length="91" mass="10663">MLNFYVLFYCMPILAYSLLRADQQDQQNEANGLEIGKQELQNNNHSRHLLINECEYLLNRTSIILLSRILLSKIQEKILLSYQMGKAIFIC</sequence>
<dbReference type="AlphaFoldDB" id="A0A078B8T4"/>
<protein>
    <recommendedName>
        <fullName evidence="4">Secreted protein</fullName>
    </recommendedName>
</protein>
<dbReference type="EMBL" id="CCKQ01018899">
    <property type="protein sequence ID" value="CDW90900.1"/>
    <property type="molecule type" value="Genomic_DNA"/>
</dbReference>
<evidence type="ECO:0000256" key="1">
    <source>
        <dbReference type="SAM" id="SignalP"/>
    </source>
</evidence>
<dbReference type="Proteomes" id="UP000039865">
    <property type="component" value="Unassembled WGS sequence"/>
</dbReference>
<evidence type="ECO:0000313" key="2">
    <source>
        <dbReference type="EMBL" id="CDW90900.1"/>
    </source>
</evidence>